<evidence type="ECO:0000256" key="2">
    <source>
        <dbReference type="SAM" id="Phobius"/>
    </source>
</evidence>
<dbReference type="AlphaFoldDB" id="A8NAT6"/>
<name>A8NAT6_COPC7</name>
<accession>A8NAT6</accession>
<keyword evidence="2" id="KW-0812">Transmembrane</keyword>
<dbReference type="RefSeq" id="XP_001831938.2">
    <property type="nucleotide sequence ID" value="XM_001831886.2"/>
</dbReference>
<evidence type="ECO:0000256" key="1">
    <source>
        <dbReference type="SAM" id="MobiDB-lite"/>
    </source>
</evidence>
<dbReference type="KEGG" id="cci:CC1G_06989"/>
<sequence>MSLTALANGTYTISSLVGSDIFYLQFRDSAPGSRLRGRPYSGDDSQHWEIRTSELPNQYTILNALYRVHVTYPQAPPAEGEFPTLESGSAPQKWFIFSSQNGYTISDNANRTSVWNIAGGAIVDHANIILYDYHEFAENELWNIVPRGSNTTSEGPATVTVFKPLTRLAPRTSTSSALQSPSPPTDTASNETEISGALAVRGWGFTMVLSVVISILYTAMGPIVV</sequence>
<dbReference type="VEuPathDB" id="FungiDB:CC1G_06989"/>
<reference evidence="4 5" key="1">
    <citation type="journal article" date="2010" name="Proc. Natl. Acad. Sci. U.S.A.">
        <title>Insights into evolution of multicellular fungi from the assembled chromosomes of the mushroom Coprinopsis cinerea (Coprinus cinereus).</title>
        <authorList>
            <person name="Stajich J.E."/>
            <person name="Wilke S.K."/>
            <person name="Ahren D."/>
            <person name="Au C.H."/>
            <person name="Birren B.W."/>
            <person name="Borodovsky M."/>
            <person name="Burns C."/>
            <person name="Canback B."/>
            <person name="Casselton L.A."/>
            <person name="Cheng C.K."/>
            <person name="Deng J."/>
            <person name="Dietrich F.S."/>
            <person name="Fargo D.C."/>
            <person name="Farman M.L."/>
            <person name="Gathman A.C."/>
            <person name="Goldberg J."/>
            <person name="Guigo R."/>
            <person name="Hoegger P.J."/>
            <person name="Hooker J.B."/>
            <person name="Huggins A."/>
            <person name="James T.Y."/>
            <person name="Kamada T."/>
            <person name="Kilaru S."/>
            <person name="Kodira C."/>
            <person name="Kues U."/>
            <person name="Kupfer D."/>
            <person name="Kwan H.S."/>
            <person name="Lomsadze A."/>
            <person name="Li W."/>
            <person name="Lilly W.W."/>
            <person name="Ma L.J."/>
            <person name="Mackey A.J."/>
            <person name="Manning G."/>
            <person name="Martin F."/>
            <person name="Muraguchi H."/>
            <person name="Natvig D.O."/>
            <person name="Palmerini H."/>
            <person name="Ramesh M.A."/>
            <person name="Rehmeyer C.J."/>
            <person name="Roe B.A."/>
            <person name="Shenoy N."/>
            <person name="Stanke M."/>
            <person name="Ter-Hovhannisyan V."/>
            <person name="Tunlid A."/>
            <person name="Velagapudi R."/>
            <person name="Vision T.J."/>
            <person name="Zeng Q."/>
            <person name="Zolan M.E."/>
            <person name="Pukkila P.J."/>
        </authorList>
    </citation>
    <scope>NUCLEOTIDE SEQUENCE [LARGE SCALE GENOMIC DNA]</scope>
    <source>
        <strain evidence="5">Okayama-7 / 130 / ATCC MYA-4618 / FGSC 9003</strain>
    </source>
</reference>
<comment type="caution">
    <text evidence="4">The sequence shown here is derived from an EMBL/GenBank/DDBJ whole genome shotgun (WGS) entry which is preliminary data.</text>
</comment>
<evidence type="ECO:0000313" key="4">
    <source>
        <dbReference type="EMBL" id="EAU89837.2"/>
    </source>
</evidence>
<organism evidence="4 5">
    <name type="scientific">Coprinopsis cinerea (strain Okayama-7 / 130 / ATCC MYA-4618 / FGSC 9003)</name>
    <name type="common">Inky cap fungus</name>
    <name type="synonym">Hormographiella aspergillata</name>
    <dbReference type="NCBI Taxonomy" id="240176"/>
    <lineage>
        <taxon>Eukaryota</taxon>
        <taxon>Fungi</taxon>
        <taxon>Dikarya</taxon>
        <taxon>Basidiomycota</taxon>
        <taxon>Agaricomycotina</taxon>
        <taxon>Agaricomycetes</taxon>
        <taxon>Agaricomycetidae</taxon>
        <taxon>Agaricales</taxon>
        <taxon>Agaricineae</taxon>
        <taxon>Psathyrellaceae</taxon>
        <taxon>Coprinopsis</taxon>
    </lineage>
</organism>
<keyword evidence="2" id="KW-0472">Membrane</keyword>
<evidence type="ECO:0000259" key="3">
    <source>
        <dbReference type="Pfam" id="PF14200"/>
    </source>
</evidence>
<keyword evidence="5" id="KW-1185">Reference proteome</keyword>
<dbReference type="InterPro" id="IPR000772">
    <property type="entry name" value="Ricin_B_lectin"/>
</dbReference>
<feature type="domain" description="Ricin B lectin" evidence="3">
    <location>
        <begin position="45"/>
        <end position="131"/>
    </location>
</feature>
<dbReference type="GeneID" id="6008420"/>
<dbReference type="EMBL" id="AACS02000009">
    <property type="protein sequence ID" value="EAU89837.2"/>
    <property type="molecule type" value="Genomic_DNA"/>
</dbReference>
<evidence type="ECO:0000313" key="5">
    <source>
        <dbReference type="Proteomes" id="UP000001861"/>
    </source>
</evidence>
<dbReference type="SUPFAM" id="SSF50370">
    <property type="entry name" value="Ricin B-like lectins"/>
    <property type="match status" value="1"/>
</dbReference>
<dbReference type="Gene3D" id="2.80.10.50">
    <property type="match status" value="1"/>
</dbReference>
<dbReference type="Proteomes" id="UP000001861">
    <property type="component" value="Unassembled WGS sequence"/>
</dbReference>
<feature type="transmembrane region" description="Helical" evidence="2">
    <location>
        <begin position="203"/>
        <end position="224"/>
    </location>
</feature>
<dbReference type="HOGENOM" id="CLU_1229870_0_0_1"/>
<dbReference type="Pfam" id="PF14200">
    <property type="entry name" value="RicinB_lectin_2"/>
    <property type="match status" value="1"/>
</dbReference>
<keyword evidence="2" id="KW-1133">Transmembrane helix</keyword>
<dbReference type="OrthoDB" id="3055873at2759"/>
<dbReference type="InterPro" id="IPR035992">
    <property type="entry name" value="Ricin_B-like_lectins"/>
</dbReference>
<feature type="region of interest" description="Disordered" evidence="1">
    <location>
        <begin position="171"/>
        <end position="191"/>
    </location>
</feature>
<gene>
    <name evidence="4" type="ORF">CC1G_06989</name>
</gene>
<protein>
    <recommendedName>
        <fullName evidence="3">Ricin B lectin domain-containing protein</fullName>
    </recommendedName>
</protein>
<dbReference type="InParanoid" id="A8NAT6"/>
<proteinExistence type="predicted"/>